<dbReference type="AlphaFoldDB" id="A0A6C0HI76"/>
<reference evidence="1" key="1">
    <citation type="journal article" date="2020" name="Nature">
        <title>Giant virus diversity and host interactions through global metagenomics.</title>
        <authorList>
            <person name="Schulz F."/>
            <person name="Roux S."/>
            <person name="Paez-Espino D."/>
            <person name="Jungbluth S."/>
            <person name="Walsh D.A."/>
            <person name="Denef V.J."/>
            <person name="McMahon K.D."/>
            <person name="Konstantinidis K.T."/>
            <person name="Eloe-Fadrosh E.A."/>
            <person name="Kyrpides N.C."/>
            <person name="Woyke T."/>
        </authorList>
    </citation>
    <scope>NUCLEOTIDE SEQUENCE</scope>
    <source>
        <strain evidence="1">GVMAG-M-3300023184-120</strain>
    </source>
</reference>
<name>A0A6C0HI76_9ZZZZ</name>
<accession>A0A6C0HI76</accession>
<sequence length="191" mass="22182">MDAEKSDQLFEQVNTLRDTFYENNKKNIIFKSEQKNKLATKVCDTFDLHEMIRYTAYIIPHTNKIYFTYPLFKTYGNTENCDTLCKYMKHVLISSILDSNETFELHINLKGFSVSACMRFFTAIKSLIDGNKELTEKMTLMCIYFTPAVIDQIKTILNGVVQHILPKVTFYSPVESDEAISGLHNFENKKI</sequence>
<evidence type="ECO:0000313" key="1">
    <source>
        <dbReference type="EMBL" id="QHT80341.1"/>
    </source>
</evidence>
<proteinExistence type="predicted"/>
<organism evidence="1">
    <name type="scientific">viral metagenome</name>
    <dbReference type="NCBI Taxonomy" id="1070528"/>
    <lineage>
        <taxon>unclassified sequences</taxon>
        <taxon>metagenomes</taxon>
        <taxon>organismal metagenomes</taxon>
    </lineage>
</organism>
<evidence type="ECO:0008006" key="2">
    <source>
        <dbReference type="Google" id="ProtNLM"/>
    </source>
</evidence>
<dbReference type="EMBL" id="MN739967">
    <property type="protein sequence ID" value="QHT80341.1"/>
    <property type="molecule type" value="Genomic_DNA"/>
</dbReference>
<protein>
    <recommendedName>
        <fullName evidence="2">CRAL-TRIO domain-containing protein</fullName>
    </recommendedName>
</protein>